<evidence type="ECO:0000313" key="1">
    <source>
        <dbReference type="EMBL" id="QOV05545.1"/>
    </source>
</evidence>
<name>A0A7M2QMD4_9ZZZZ</name>
<dbReference type="EMBL" id="MT993626">
    <property type="protein sequence ID" value="QOV05545.1"/>
    <property type="molecule type" value="Genomic_DNA"/>
</dbReference>
<dbReference type="AlphaFoldDB" id="A0A7M2QMD4"/>
<organism evidence="1">
    <name type="scientific">feces metagenome</name>
    <dbReference type="NCBI Taxonomy" id="1861841"/>
    <lineage>
        <taxon>unclassified sequences</taxon>
        <taxon>metagenomes</taxon>
        <taxon>organismal metagenomes</taxon>
    </lineage>
</organism>
<protein>
    <submittedName>
        <fullName evidence="1">Uncharacterized protein</fullName>
    </submittedName>
</protein>
<sequence length="82" mass="9107">MKATKVEIFIPPQYVAAAYQYLNTEGTRLLTASPHGVVVVSTNKETLAAAINKLADYVSQYTTEPMHVITYNINHESYHAAH</sequence>
<accession>A0A7M2QMD4</accession>
<reference evidence="1" key="1">
    <citation type="submission" date="2020-09" db="EMBL/GenBank/DDBJ databases">
        <authorList>
            <person name="Eze J.U."/>
            <person name="Rahube T.O."/>
        </authorList>
    </citation>
    <scope>NUCLEOTIDE SEQUENCE</scope>
</reference>
<proteinExistence type="predicted"/>